<gene>
    <name evidence="2" type="ORF">SCWH03_46600</name>
</gene>
<protein>
    <submittedName>
        <fullName evidence="2">Uncharacterized protein</fullName>
    </submittedName>
</protein>
<keyword evidence="1" id="KW-0472">Membrane</keyword>
<keyword evidence="1" id="KW-1133">Transmembrane helix</keyword>
<evidence type="ECO:0000313" key="3">
    <source>
        <dbReference type="Proteomes" id="UP000484988"/>
    </source>
</evidence>
<feature type="transmembrane region" description="Helical" evidence="1">
    <location>
        <begin position="132"/>
        <end position="151"/>
    </location>
</feature>
<dbReference type="Proteomes" id="UP000484988">
    <property type="component" value="Unassembled WGS sequence"/>
</dbReference>
<proteinExistence type="predicted"/>
<dbReference type="EMBL" id="BLLG01000016">
    <property type="protein sequence ID" value="GFH38418.1"/>
    <property type="molecule type" value="Genomic_DNA"/>
</dbReference>
<evidence type="ECO:0000256" key="1">
    <source>
        <dbReference type="SAM" id="Phobius"/>
    </source>
</evidence>
<accession>A0A6A0B1A2</accession>
<evidence type="ECO:0000313" key="2">
    <source>
        <dbReference type="EMBL" id="GFH38418.1"/>
    </source>
</evidence>
<keyword evidence="1" id="KW-0812">Transmembrane</keyword>
<sequence>MPGHLRAPCRASHRIQPVHYTKRIDIPRPSHEFVLPFFGLCIAFFALSYCAVTVNWRQRTPLMWMFLPLSGGIGIGLAKGESLDMILFSLGAHWPWRPWARSHHRAESKRSTGGRAAGEQVEPREFEPSQRVTWATVTAIIAWICVSYALFGG</sequence>
<comment type="caution">
    <text evidence="2">The sequence shown here is derived from an EMBL/GenBank/DDBJ whole genome shotgun (WGS) entry which is preliminary data.</text>
</comment>
<organism evidence="2 3">
    <name type="scientific">Streptomyces pacificus</name>
    <dbReference type="NCBI Taxonomy" id="2705029"/>
    <lineage>
        <taxon>Bacteria</taxon>
        <taxon>Bacillati</taxon>
        <taxon>Actinomycetota</taxon>
        <taxon>Actinomycetes</taxon>
        <taxon>Kitasatosporales</taxon>
        <taxon>Streptomycetaceae</taxon>
        <taxon>Streptomyces</taxon>
    </lineage>
</organism>
<name>A0A6A0B1A2_9ACTN</name>
<feature type="transmembrane region" description="Helical" evidence="1">
    <location>
        <begin position="33"/>
        <end position="56"/>
    </location>
</feature>
<reference evidence="2 3" key="1">
    <citation type="submission" date="2020-02" db="EMBL/GenBank/DDBJ databases">
        <title>Whole Genome Shotgun Sequence of Streptomyces sp. strain CWH03.</title>
        <authorList>
            <person name="Dohra H."/>
            <person name="Kodani S."/>
            <person name="Yamamura H."/>
        </authorList>
    </citation>
    <scope>NUCLEOTIDE SEQUENCE [LARGE SCALE GENOMIC DNA]</scope>
    <source>
        <strain evidence="2 3">CWH03</strain>
    </source>
</reference>
<dbReference type="AlphaFoldDB" id="A0A6A0B1A2"/>
<keyword evidence="3" id="KW-1185">Reference proteome</keyword>